<evidence type="ECO:0000313" key="1">
    <source>
        <dbReference type="EMBL" id="KAJ2893115.1"/>
    </source>
</evidence>
<gene>
    <name evidence="1" type="ORF">IWW38_002970</name>
</gene>
<dbReference type="EMBL" id="JANBVB010000599">
    <property type="protein sequence ID" value="KAJ2893115.1"/>
    <property type="molecule type" value="Genomic_DNA"/>
</dbReference>
<proteinExistence type="predicted"/>
<name>A0ACC1M3U3_9FUNG</name>
<sequence>MYTHLGQTCPQRNGVPSIWWIDVLFGKCLYTSWEAASAVIGAVSIVLWLVALLPQIYTNWRTKSTAGLSVYFVLFWLTGDTMGLIGCIVLNQQPFQVFLTAYFVLTDIALLGQSFWYRNSDRVSSESRLDGLPPGIVVTSPGAGETECLMPSDGVGSGYSSIQPAAQSSLLTSGKKRVWQRTSVRVICAVLTLLLALWLVLSRCRFQVNVSLEAFAMFLAWSSTIAYHASRLPQLWHNHKRQSVEGLSLTMFAIVFIANGTYSVSLLALVPVSGPEFLRKTASYIYGPFGSMFLDVFVLMQFYVYSRRQRKRGASIMTE</sequence>
<organism evidence="1 2">
    <name type="scientific">Coemansia aciculifera</name>
    <dbReference type="NCBI Taxonomy" id="417176"/>
    <lineage>
        <taxon>Eukaryota</taxon>
        <taxon>Fungi</taxon>
        <taxon>Fungi incertae sedis</taxon>
        <taxon>Zoopagomycota</taxon>
        <taxon>Kickxellomycotina</taxon>
        <taxon>Kickxellomycetes</taxon>
        <taxon>Kickxellales</taxon>
        <taxon>Kickxellaceae</taxon>
        <taxon>Coemansia</taxon>
    </lineage>
</organism>
<accession>A0ACC1M3U3</accession>
<reference evidence="1" key="1">
    <citation type="submission" date="2022-07" db="EMBL/GenBank/DDBJ databases">
        <title>Phylogenomic reconstructions and comparative analyses of Kickxellomycotina fungi.</title>
        <authorList>
            <person name="Reynolds N.K."/>
            <person name="Stajich J.E."/>
            <person name="Barry K."/>
            <person name="Grigoriev I.V."/>
            <person name="Crous P."/>
            <person name="Smith M.E."/>
        </authorList>
    </citation>
    <scope>NUCLEOTIDE SEQUENCE</scope>
    <source>
        <strain evidence="1">CBS 190363</strain>
    </source>
</reference>
<dbReference type="Proteomes" id="UP001139981">
    <property type="component" value="Unassembled WGS sequence"/>
</dbReference>
<comment type="caution">
    <text evidence="1">The sequence shown here is derived from an EMBL/GenBank/DDBJ whole genome shotgun (WGS) entry which is preliminary data.</text>
</comment>
<protein>
    <submittedName>
        <fullName evidence="1">Uncharacterized protein</fullName>
    </submittedName>
</protein>
<keyword evidence="2" id="KW-1185">Reference proteome</keyword>
<evidence type="ECO:0000313" key="2">
    <source>
        <dbReference type="Proteomes" id="UP001139981"/>
    </source>
</evidence>